<dbReference type="PANTHER" id="PTHR43169">
    <property type="entry name" value="EXSB FAMILY PROTEIN"/>
    <property type="match status" value="1"/>
</dbReference>
<dbReference type="GO" id="GO:0016740">
    <property type="term" value="F:transferase activity"/>
    <property type="evidence" value="ECO:0007669"/>
    <property type="project" value="UniProtKB-KW"/>
</dbReference>
<sequence length="278" mass="31480">MREGEDMTEELEAKVAKLLDSLRSMGSAVVAFSGGVDSTFLAAAAKRALGDKARAFTVSSPTLPEREIEDAKRFAAMIGIDHTIVEIDELAMPDFVRNDSQRCYYCKKNRFSQLIDWAHREGINEVLDGGNLDDTKDYRPGMRALEELEVVRSPLLEVGFTKADIRAVAKAWGLEVWDKPSSPCLATRVPYDHVITREALSMIDAGENYLRRFLDEPFRVRYHDGMARIEVSEAEFVKFTDSAWRKQVQEEFDHIGFIYVSVDIKGFKSGNLNRQITE</sequence>
<dbReference type="CDD" id="cd01990">
    <property type="entry name" value="LarE-like"/>
    <property type="match status" value="1"/>
</dbReference>
<dbReference type="Pfam" id="PF00733">
    <property type="entry name" value="Asn_synthase"/>
    <property type="match status" value="1"/>
</dbReference>
<protein>
    <submittedName>
        <fullName evidence="2">ATP-dependent sacrificial sulfur transferase LarE</fullName>
    </submittedName>
</protein>
<feature type="domain" description="Asparagine synthetase" evidence="1">
    <location>
        <begin position="10"/>
        <end position="91"/>
    </location>
</feature>
<dbReference type="InterPro" id="IPR014729">
    <property type="entry name" value="Rossmann-like_a/b/a_fold"/>
</dbReference>
<keyword evidence="3" id="KW-1185">Reference proteome</keyword>
<evidence type="ECO:0000313" key="3">
    <source>
        <dbReference type="Proteomes" id="UP000707138"/>
    </source>
</evidence>
<evidence type="ECO:0000259" key="1">
    <source>
        <dbReference type="Pfam" id="PF00733"/>
    </source>
</evidence>
<dbReference type="PIRSF" id="PIRSF006661">
    <property type="entry name" value="PP-lp_UCP006661"/>
    <property type="match status" value="1"/>
</dbReference>
<proteinExistence type="predicted"/>
<gene>
    <name evidence="2" type="primary">larE</name>
    <name evidence="2" type="ORF">H6A01_02280</name>
</gene>
<dbReference type="SUPFAM" id="SSF52402">
    <property type="entry name" value="Adenine nucleotide alpha hydrolases-like"/>
    <property type="match status" value="1"/>
</dbReference>
<name>A0ABS2GDC5_9FIRM</name>
<dbReference type="InterPro" id="IPR052188">
    <property type="entry name" value="Ni-pincer_cofactor_biosynth"/>
</dbReference>
<accession>A0ABS2GDC5</accession>
<reference evidence="2 3" key="1">
    <citation type="journal article" date="2021" name="Sci. Rep.">
        <title>The distribution of antibiotic resistance genes in chicken gut microbiota commensals.</title>
        <authorList>
            <person name="Juricova H."/>
            <person name="Matiasovicova J."/>
            <person name="Kubasova T."/>
            <person name="Cejkova D."/>
            <person name="Rychlik I."/>
        </authorList>
    </citation>
    <scope>NUCLEOTIDE SEQUENCE [LARGE SCALE GENOMIC DNA]</scope>
    <source>
        <strain evidence="2 3">An537</strain>
    </source>
</reference>
<organism evidence="2 3">
    <name type="scientific">Veillonella magna</name>
    <dbReference type="NCBI Taxonomy" id="464322"/>
    <lineage>
        <taxon>Bacteria</taxon>
        <taxon>Bacillati</taxon>
        <taxon>Bacillota</taxon>
        <taxon>Negativicutes</taxon>
        <taxon>Veillonellales</taxon>
        <taxon>Veillonellaceae</taxon>
        <taxon>Veillonella</taxon>
    </lineage>
</organism>
<dbReference type="Gene3D" id="3.40.50.620">
    <property type="entry name" value="HUPs"/>
    <property type="match status" value="1"/>
</dbReference>
<dbReference type="InterPro" id="IPR001962">
    <property type="entry name" value="Asn_synthase"/>
</dbReference>
<comment type="caution">
    <text evidence="2">The sequence shown here is derived from an EMBL/GenBank/DDBJ whole genome shotgun (WGS) entry which is preliminary data.</text>
</comment>
<dbReference type="NCBIfam" id="TIGR00268">
    <property type="entry name" value="ATP-dependent sacrificial sulfur transferase LarE"/>
    <property type="match status" value="1"/>
</dbReference>
<dbReference type="Proteomes" id="UP000707138">
    <property type="component" value="Unassembled WGS sequence"/>
</dbReference>
<dbReference type="EMBL" id="JACJLA010000003">
    <property type="protein sequence ID" value="MBM6912159.1"/>
    <property type="molecule type" value="Genomic_DNA"/>
</dbReference>
<keyword evidence="2" id="KW-0808">Transferase</keyword>
<dbReference type="PANTHER" id="PTHR43169:SF2">
    <property type="entry name" value="NAD_GMP SYNTHASE DOMAIN-CONTAINING PROTEIN"/>
    <property type="match status" value="1"/>
</dbReference>
<dbReference type="InterPro" id="IPR005232">
    <property type="entry name" value="LarE"/>
</dbReference>
<evidence type="ECO:0000313" key="2">
    <source>
        <dbReference type="EMBL" id="MBM6912159.1"/>
    </source>
</evidence>